<protein>
    <submittedName>
        <fullName evidence="2">Uncharacterized protein</fullName>
    </submittedName>
</protein>
<accession>A0ABS4H0T7</accession>
<dbReference type="RefSeq" id="WP_209845945.1">
    <property type="nucleotide sequence ID" value="NZ_CBCRVE010000002.1"/>
</dbReference>
<organism evidence="2 3">
    <name type="scientific">Paenibacillus sediminis</name>
    <dbReference type="NCBI Taxonomy" id="664909"/>
    <lineage>
        <taxon>Bacteria</taxon>
        <taxon>Bacillati</taxon>
        <taxon>Bacillota</taxon>
        <taxon>Bacilli</taxon>
        <taxon>Bacillales</taxon>
        <taxon>Paenibacillaceae</taxon>
        <taxon>Paenibacillus</taxon>
    </lineage>
</organism>
<dbReference type="Proteomes" id="UP001519273">
    <property type="component" value="Unassembled WGS sequence"/>
</dbReference>
<dbReference type="EMBL" id="JAGGKP010000001">
    <property type="protein sequence ID" value="MBP1936143.1"/>
    <property type="molecule type" value="Genomic_DNA"/>
</dbReference>
<evidence type="ECO:0000313" key="3">
    <source>
        <dbReference type="Proteomes" id="UP001519273"/>
    </source>
</evidence>
<gene>
    <name evidence="2" type="ORF">J2Z20_001004</name>
</gene>
<evidence type="ECO:0000256" key="1">
    <source>
        <dbReference type="SAM" id="Phobius"/>
    </source>
</evidence>
<name>A0ABS4H0T7_9BACL</name>
<reference evidence="2 3" key="1">
    <citation type="submission" date="2021-03" db="EMBL/GenBank/DDBJ databases">
        <title>Genomic Encyclopedia of Type Strains, Phase IV (KMG-IV): sequencing the most valuable type-strain genomes for metagenomic binning, comparative biology and taxonomic classification.</title>
        <authorList>
            <person name="Goeker M."/>
        </authorList>
    </citation>
    <scope>NUCLEOTIDE SEQUENCE [LARGE SCALE GENOMIC DNA]</scope>
    <source>
        <strain evidence="2 3">DSM 23491</strain>
    </source>
</reference>
<keyword evidence="1" id="KW-1133">Transmembrane helix</keyword>
<keyword evidence="3" id="KW-1185">Reference proteome</keyword>
<evidence type="ECO:0000313" key="2">
    <source>
        <dbReference type="EMBL" id="MBP1936143.1"/>
    </source>
</evidence>
<comment type="caution">
    <text evidence="2">The sequence shown here is derived from an EMBL/GenBank/DDBJ whole genome shotgun (WGS) entry which is preliminary data.</text>
</comment>
<feature type="transmembrane region" description="Helical" evidence="1">
    <location>
        <begin position="87"/>
        <end position="107"/>
    </location>
</feature>
<sequence length="108" mass="11779">MEFINPISADGCRPYIGRPVCAVLYDGTQVVGTVRDATNDGLFFDNPYAGATVLSLQPAKAKKQMIEQMNKAKTSAFGYGYPYGYGYGYGSLAWASIALLFLIPFLFI</sequence>
<proteinExistence type="predicted"/>
<keyword evidence="1" id="KW-0472">Membrane</keyword>
<keyword evidence="1" id="KW-0812">Transmembrane</keyword>